<evidence type="ECO:0008006" key="5">
    <source>
        <dbReference type="Google" id="ProtNLM"/>
    </source>
</evidence>
<comment type="caution">
    <text evidence="3">The sequence shown here is derived from an EMBL/GenBank/DDBJ whole genome shotgun (WGS) entry which is preliminary data.</text>
</comment>
<evidence type="ECO:0000313" key="4">
    <source>
        <dbReference type="Proteomes" id="UP000660110"/>
    </source>
</evidence>
<reference evidence="3" key="2">
    <citation type="submission" date="2020-09" db="EMBL/GenBank/DDBJ databases">
        <authorList>
            <person name="Sun Q."/>
            <person name="Zhou Y."/>
        </authorList>
    </citation>
    <scope>NUCLEOTIDE SEQUENCE</scope>
    <source>
        <strain evidence="3">CGMCC 1.12153</strain>
    </source>
</reference>
<dbReference type="AlphaFoldDB" id="A0A917EW73"/>
<gene>
    <name evidence="3" type="ORF">GCM10010954_12090</name>
</gene>
<dbReference type="Proteomes" id="UP000660110">
    <property type="component" value="Unassembled WGS sequence"/>
</dbReference>
<dbReference type="InterPro" id="IPR012914">
    <property type="entry name" value="PucR_dom"/>
</dbReference>
<evidence type="ECO:0000259" key="1">
    <source>
        <dbReference type="Pfam" id="PF07905"/>
    </source>
</evidence>
<dbReference type="EMBL" id="BMEL01000001">
    <property type="protein sequence ID" value="GGF15082.1"/>
    <property type="molecule type" value="Genomic_DNA"/>
</dbReference>
<dbReference type="InterPro" id="IPR042070">
    <property type="entry name" value="PucR_C-HTH_sf"/>
</dbReference>
<dbReference type="InterPro" id="IPR051448">
    <property type="entry name" value="CdaR-like_regulators"/>
</dbReference>
<evidence type="ECO:0000259" key="2">
    <source>
        <dbReference type="Pfam" id="PF13556"/>
    </source>
</evidence>
<name>A0A917EW73_HALAA</name>
<keyword evidence="4" id="KW-1185">Reference proteome</keyword>
<accession>A0A917EW73</accession>
<sequence length="530" mass="61780">MKSHFAFSIHTILGRDHFKCASVVAGDKGLDRLVKWVHVFEITEVRENLKGGELVLSTGFGWKENDELFLSLLDQLIQRNVAGLCIELGSFIDKIPEEAITLANQHDFPIITFEEEVSFVEITQDIHSDLINQQYELITNLEDYSQRLNKKLLSIDNSFEILKYLQQYLNCQLVYIANDHQVVTIPAVKETEREQLLATIDQLKATNTEKVLKQPVQVFEREFATIYLLSHVREFGEFESLLLDRTATALAQYLLRELYTEEKRKAEETEWMLEWLQGVHSFDEINEHLTVYKMNGSVSGAVVLIVKIKTKKNEPLNTDVTYLNMLIQNVFDQKGYFVFPVEKRHLLTFILLNKEGEEDWKSRTAKGIDRLEKILEDAHVSSFQIAGGKYVRRLDQLHESFNTAKETLSIQGKVPPGQYKYFYEDMHMYRLISLVHKHSDLNSLINEYLEPIIEYDQKNKTNLLQTLKVYLACNGSKKETAKKIFVVRQTLYHRLEKLEQLLGKDFMEAEKRQVIEFTILAHDYQKTIKK</sequence>
<dbReference type="Pfam" id="PF07905">
    <property type="entry name" value="PucR"/>
    <property type="match status" value="1"/>
</dbReference>
<dbReference type="PANTHER" id="PTHR33744">
    <property type="entry name" value="CARBOHYDRATE DIACID REGULATOR"/>
    <property type="match status" value="1"/>
</dbReference>
<dbReference type="RefSeq" id="WP_188376541.1">
    <property type="nucleotide sequence ID" value="NZ_BMEL01000001.1"/>
</dbReference>
<proteinExistence type="predicted"/>
<feature type="domain" description="PucR C-terminal helix-turn-helix" evidence="2">
    <location>
        <begin position="463"/>
        <end position="517"/>
    </location>
</feature>
<protein>
    <recommendedName>
        <fullName evidence="5">PucR family transcriptional regulator</fullName>
    </recommendedName>
</protein>
<dbReference type="InterPro" id="IPR025736">
    <property type="entry name" value="PucR_C-HTH_dom"/>
</dbReference>
<dbReference type="PANTHER" id="PTHR33744:SF15">
    <property type="entry name" value="CARBOHYDRATE DIACID REGULATOR"/>
    <property type="match status" value="1"/>
</dbReference>
<evidence type="ECO:0000313" key="3">
    <source>
        <dbReference type="EMBL" id="GGF15082.1"/>
    </source>
</evidence>
<dbReference type="Pfam" id="PF13556">
    <property type="entry name" value="HTH_30"/>
    <property type="match status" value="1"/>
</dbReference>
<feature type="domain" description="Purine catabolism PurC-like" evidence="1">
    <location>
        <begin position="12"/>
        <end position="129"/>
    </location>
</feature>
<reference evidence="3" key="1">
    <citation type="journal article" date="2014" name="Int. J. Syst. Evol. Microbiol.">
        <title>Complete genome sequence of Corynebacterium casei LMG S-19264T (=DSM 44701T), isolated from a smear-ripened cheese.</title>
        <authorList>
            <consortium name="US DOE Joint Genome Institute (JGI-PGF)"/>
            <person name="Walter F."/>
            <person name="Albersmeier A."/>
            <person name="Kalinowski J."/>
            <person name="Ruckert C."/>
        </authorList>
    </citation>
    <scope>NUCLEOTIDE SEQUENCE</scope>
    <source>
        <strain evidence="3">CGMCC 1.12153</strain>
    </source>
</reference>
<dbReference type="Gene3D" id="1.10.10.2840">
    <property type="entry name" value="PucR C-terminal helix-turn-helix domain"/>
    <property type="match status" value="1"/>
</dbReference>
<organism evidence="3 4">
    <name type="scientific">Halobacillus andaensis</name>
    <dbReference type="NCBI Taxonomy" id="1176239"/>
    <lineage>
        <taxon>Bacteria</taxon>
        <taxon>Bacillati</taxon>
        <taxon>Bacillota</taxon>
        <taxon>Bacilli</taxon>
        <taxon>Bacillales</taxon>
        <taxon>Bacillaceae</taxon>
        <taxon>Halobacillus</taxon>
    </lineage>
</organism>